<protein>
    <submittedName>
        <fullName evidence="1">Uncharacterized protein</fullName>
    </submittedName>
</protein>
<accession>A0A3P7NPC8</accession>
<dbReference type="AlphaFoldDB" id="A0A3P7NPC8"/>
<name>A0A3P7NPC8_DIBLA</name>
<dbReference type="OrthoDB" id="6267860at2759"/>
<dbReference type="EMBL" id="UYRU01104973">
    <property type="protein sequence ID" value="VDN42550.1"/>
    <property type="molecule type" value="Genomic_DNA"/>
</dbReference>
<keyword evidence="2" id="KW-1185">Reference proteome</keyword>
<evidence type="ECO:0000313" key="2">
    <source>
        <dbReference type="Proteomes" id="UP000281553"/>
    </source>
</evidence>
<reference evidence="1 2" key="1">
    <citation type="submission" date="2018-11" db="EMBL/GenBank/DDBJ databases">
        <authorList>
            <consortium name="Pathogen Informatics"/>
        </authorList>
    </citation>
    <scope>NUCLEOTIDE SEQUENCE [LARGE SCALE GENOMIC DNA]</scope>
</reference>
<proteinExistence type="predicted"/>
<feature type="non-terminal residue" evidence="1">
    <location>
        <position position="70"/>
    </location>
</feature>
<evidence type="ECO:0000313" key="1">
    <source>
        <dbReference type="EMBL" id="VDN42550.1"/>
    </source>
</evidence>
<sequence length="70" mass="8071">MARAQETSFSRFYGLPNVHKEGAPLRPIVSVKDTPTYELAKWLFRRHKFLTSDAETTVRSSTQFLEKLKG</sequence>
<organism evidence="1 2">
    <name type="scientific">Dibothriocephalus latus</name>
    <name type="common">Fish tapeworm</name>
    <name type="synonym">Diphyllobothrium latum</name>
    <dbReference type="NCBI Taxonomy" id="60516"/>
    <lineage>
        <taxon>Eukaryota</taxon>
        <taxon>Metazoa</taxon>
        <taxon>Spiralia</taxon>
        <taxon>Lophotrochozoa</taxon>
        <taxon>Platyhelminthes</taxon>
        <taxon>Cestoda</taxon>
        <taxon>Eucestoda</taxon>
        <taxon>Diphyllobothriidea</taxon>
        <taxon>Diphyllobothriidae</taxon>
        <taxon>Dibothriocephalus</taxon>
    </lineage>
</organism>
<gene>
    <name evidence="1" type="ORF">DILT_LOCUS18855</name>
</gene>
<dbReference type="Proteomes" id="UP000281553">
    <property type="component" value="Unassembled WGS sequence"/>
</dbReference>